<evidence type="ECO:0000313" key="1">
    <source>
        <dbReference type="EMBL" id="GBR75888.1"/>
    </source>
</evidence>
<keyword evidence="2" id="KW-1185">Reference proteome</keyword>
<name>A0A388TFR8_9BACT</name>
<proteinExistence type="predicted"/>
<gene>
    <name evidence="1" type="ORF">NO2_0519</name>
</gene>
<dbReference type="AlphaFoldDB" id="A0A388TFR8"/>
<dbReference type="EMBL" id="BGZO01000009">
    <property type="protein sequence ID" value="GBR75888.1"/>
    <property type="molecule type" value="Genomic_DNA"/>
</dbReference>
<accession>A0A388TFR8</accession>
<reference evidence="1 2" key="1">
    <citation type="journal article" date="2019" name="ISME J.">
        <title>Genome analyses of uncultured TG2/ZB3 bacteria in 'Margulisbacteria' specifically attached to ectosymbiotic spirochetes of protists in the termite gut.</title>
        <authorList>
            <person name="Utami Y.D."/>
            <person name="Kuwahara H."/>
            <person name="Igai K."/>
            <person name="Murakami T."/>
            <person name="Sugaya K."/>
            <person name="Morikawa T."/>
            <person name="Nagura Y."/>
            <person name="Yuki M."/>
            <person name="Deevong P."/>
            <person name="Inoue T."/>
            <person name="Kihara K."/>
            <person name="Lo N."/>
            <person name="Yamada A."/>
            <person name="Ohkuma M."/>
            <person name="Hongoh Y."/>
        </authorList>
    </citation>
    <scope>NUCLEOTIDE SEQUENCE [LARGE SCALE GENOMIC DNA]</scope>
    <source>
        <strain evidence="1">NkOx7-02</strain>
    </source>
</reference>
<organism evidence="1 2">
    <name type="scientific">Candidatus Termititenax persephonae</name>
    <dbReference type="NCBI Taxonomy" id="2218525"/>
    <lineage>
        <taxon>Bacteria</taxon>
        <taxon>Bacillati</taxon>
        <taxon>Candidatus Margulisiibacteriota</taxon>
        <taxon>Candidatus Termititenacia</taxon>
        <taxon>Candidatus Termititenacales</taxon>
        <taxon>Candidatus Termititenacaceae</taxon>
        <taxon>Candidatus Termititenax</taxon>
    </lineage>
</organism>
<protein>
    <submittedName>
        <fullName evidence="1">Uncharacterized protein</fullName>
    </submittedName>
</protein>
<dbReference type="Proteomes" id="UP000275925">
    <property type="component" value="Unassembled WGS sequence"/>
</dbReference>
<evidence type="ECO:0000313" key="2">
    <source>
        <dbReference type="Proteomes" id="UP000275925"/>
    </source>
</evidence>
<sequence length="427" mass="49077">MPNEAKVLITFLGGNDIKNFSTDGGAIAQLCNGQFPQGQLRKIIIFVTKEYLQDYENKGLGDYYRKYAEIQYVPLPTIDDPTNARQIIKALAQSIRDINEDSQMKNCQKYVNLTSGAPAILAVLSLVTSTGFLQNAQPIYSPNPQYSAKKSITEGVLDAYTSMSAYIMLKHFIEKSNYQAMSDFLSQNDFAKDIITKEFRELVEFAKNRICGDFNEAQKSYHGQWTEEIKYKKPADNFERAYEYYLSAGVANRNRDKSSVILKLGVVRESLQRFMAEKLLAKKFGGNGYSDLLTTDGIVFDERKIKNNKQLDEWLNQIDWHSKKLVSTEIDNKIWRILIKNDDKLNNINDFLEGLESLRNARNNLAHTIGELKINGTWWKDIENIFENAKQFFGLKTDLNYSVYSNHIDVALKKELNKWMDVFTQNN</sequence>
<comment type="caution">
    <text evidence="1">The sequence shown here is derived from an EMBL/GenBank/DDBJ whole genome shotgun (WGS) entry which is preliminary data.</text>
</comment>